<dbReference type="SMART" id="SM00320">
    <property type="entry name" value="WD40"/>
    <property type="match status" value="3"/>
</dbReference>
<dbReference type="CDD" id="cd16450">
    <property type="entry name" value="mRING-C3HGC3_RFWD3"/>
    <property type="match status" value="1"/>
</dbReference>
<keyword evidence="17" id="KW-0175">Coiled coil</keyword>
<dbReference type="RefSeq" id="XP_014484874.1">
    <property type="nucleotide sequence ID" value="XM_014629388.1"/>
</dbReference>
<evidence type="ECO:0000313" key="21">
    <source>
        <dbReference type="RefSeq" id="XP_014484874.1"/>
    </source>
</evidence>
<dbReference type="InterPro" id="IPR056527">
    <property type="entry name" value="WD40_RFWD3"/>
</dbReference>
<keyword evidence="10" id="KW-0227">DNA damage</keyword>
<evidence type="ECO:0000256" key="18">
    <source>
        <dbReference type="SAM" id="MobiDB-lite"/>
    </source>
</evidence>
<keyword evidence="9" id="KW-0677">Repeat</keyword>
<accession>A0A6P3Y435</accession>
<dbReference type="InterPro" id="IPR037381">
    <property type="entry name" value="RFWD3"/>
</dbReference>
<name>A0A6P3Y435_DINQU</name>
<dbReference type="GO" id="GO:0016567">
    <property type="term" value="P:protein ubiquitination"/>
    <property type="evidence" value="ECO:0007669"/>
    <property type="project" value="InterPro"/>
</dbReference>
<dbReference type="SUPFAM" id="SSF57850">
    <property type="entry name" value="RING/U-box"/>
    <property type="match status" value="1"/>
</dbReference>
<dbReference type="PROSITE" id="PS50089">
    <property type="entry name" value="ZF_RING_2"/>
    <property type="match status" value="1"/>
</dbReference>
<evidence type="ECO:0000256" key="15">
    <source>
        <dbReference type="ARBA" id="ARBA00023242"/>
    </source>
</evidence>
<dbReference type="EC" id="2.3.2.27" evidence="5"/>
<keyword evidence="14" id="KW-0234">DNA repair</keyword>
<comment type="pathway">
    <text evidence="4">Protein modification; protein ubiquitination.</text>
</comment>
<evidence type="ECO:0000256" key="1">
    <source>
        <dbReference type="ARBA" id="ARBA00000900"/>
    </source>
</evidence>
<keyword evidence="12" id="KW-0833">Ubl conjugation pathway</keyword>
<reference evidence="21" key="1">
    <citation type="submission" date="2025-08" db="UniProtKB">
        <authorList>
            <consortium name="RefSeq"/>
        </authorList>
    </citation>
    <scope>IDENTIFICATION</scope>
</reference>
<keyword evidence="8" id="KW-0808">Transferase</keyword>
<dbReference type="GeneID" id="106749695"/>
<evidence type="ECO:0000256" key="14">
    <source>
        <dbReference type="ARBA" id="ARBA00023204"/>
    </source>
</evidence>
<comment type="catalytic activity">
    <reaction evidence="1">
        <text>S-ubiquitinyl-[E2 ubiquitin-conjugating enzyme]-L-cysteine + [acceptor protein]-L-lysine = [E2 ubiquitin-conjugating enzyme]-L-cysteine + N(6)-ubiquitinyl-[acceptor protein]-L-lysine.</text>
        <dbReference type="EC" id="2.3.2.27"/>
    </reaction>
</comment>
<dbReference type="OrthoDB" id="5600418at2759"/>
<feature type="coiled-coil region" evidence="17">
    <location>
        <begin position="146"/>
        <end position="194"/>
    </location>
</feature>
<dbReference type="InterPro" id="IPR036322">
    <property type="entry name" value="WD40_repeat_dom_sf"/>
</dbReference>
<dbReference type="Pfam" id="PF23419">
    <property type="entry name" value="WD40_RFWD3"/>
    <property type="match status" value="1"/>
</dbReference>
<dbReference type="KEGG" id="dqu:106749695"/>
<evidence type="ECO:0000256" key="10">
    <source>
        <dbReference type="ARBA" id="ARBA00022763"/>
    </source>
</evidence>
<keyword evidence="7" id="KW-0853">WD repeat</keyword>
<comment type="subcellular location">
    <subcellularLocation>
        <location evidence="3">Cytoplasm</location>
    </subcellularLocation>
    <subcellularLocation>
        <location evidence="2">Nucleus</location>
        <location evidence="2">PML body</location>
    </subcellularLocation>
</comment>
<dbReference type="AlphaFoldDB" id="A0A6P3Y435"/>
<keyword evidence="11 16" id="KW-0863">Zinc-finger</keyword>
<dbReference type="GO" id="GO:0008270">
    <property type="term" value="F:zinc ion binding"/>
    <property type="evidence" value="ECO:0007669"/>
    <property type="project" value="UniProtKB-KW"/>
</dbReference>
<dbReference type="GO" id="GO:0005737">
    <property type="term" value="C:cytoplasm"/>
    <property type="evidence" value="ECO:0007669"/>
    <property type="project" value="UniProtKB-SubCell"/>
</dbReference>
<dbReference type="GO" id="GO:0061630">
    <property type="term" value="F:ubiquitin protein ligase activity"/>
    <property type="evidence" value="ECO:0007669"/>
    <property type="project" value="UniProtKB-EC"/>
</dbReference>
<evidence type="ECO:0000259" key="19">
    <source>
        <dbReference type="PROSITE" id="PS50089"/>
    </source>
</evidence>
<dbReference type="InterPro" id="IPR001680">
    <property type="entry name" value="WD40_rpt"/>
</dbReference>
<evidence type="ECO:0000256" key="5">
    <source>
        <dbReference type="ARBA" id="ARBA00012483"/>
    </source>
</evidence>
<evidence type="ECO:0000256" key="6">
    <source>
        <dbReference type="ARBA" id="ARBA00022490"/>
    </source>
</evidence>
<gene>
    <name evidence="21" type="primary">LOC106749695</name>
</gene>
<sequence>MEGNEVVMQVEGQAAEAAEEIEEAEEAEENMHDDPPNNNVQGDAEKHIHAGSSQEAIMTDTNLNESNVEDSDQACPICMEQWTSSGEHRLCCLRCGHLFGHSCILKWLQCSISTNRRCPQCNKKALVKHIRFLYARKLSSKDTGELEKMKKDLRNVTAEKKRTQTELLQCNIRLKIYEERVVRLKSRITELENYRAEMNILINQNAPNFSAKKFHPERSIDICKDGECRVLNYNPWYNILVVSQKASTNVIFKGYGVRRIDPINFQARQFIFLHSNAIRDLTFHSMQPSLLLSVGFDKCAKLMDIQNNMILHTFQTESPLWSCCWSGDNSNLLLVGAQNGSITRFDIRQISSPVDTLGGQSDRSPVVSMATVQPNPGSGISRGGFIACRLNTCCVYESKNSGYLPKQVFLEGPFISVCYDEKSKHALISSRPSVGQPHARHAVCTMEKGSEEVIMCSVVHTFNAGNSQKLLSRPCYVYAENDTLVAAHQEETRKISIWSVKSGKQLQVLPVSDPVLGLCSFTVHNDLLLASLSTKKLKLYKY</sequence>
<dbReference type="GO" id="GO:0036297">
    <property type="term" value="P:interstrand cross-link repair"/>
    <property type="evidence" value="ECO:0007669"/>
    <property type="project" value="InterPro"/>
</dbReference>
<evidence type="ECO:0000256" key="9">
    <source>
        <dbReference type="ARBA" id="ARBA00022737"/>
    </source>
</evidence>
<evidence type="ECO:0000256" key="3">
    <source>
        <dbReference type="ARBA" id="ARBA00004496"/>
    </source>
</evidence>
<proteinExistence type="predicted"/>
<dbReference type="InterPro" id="IPR013083">
    <property type="entry name" value="Znf_RING/FYVE/PHD"/>
</dbReference>
<organism evidence="20 21">
    <name type="scientific">Dinoponera quadriceps</name>
    <name type="common">South American ant</name>
    <dbReference type="NCBI Taxonomy" id="609295"/>
    <lineage>
        <taxon>Eukaryota</taxon>
        <taxon>Metazoa</taxon>
        <taxon>Ecdysozoa</taxon>
        <taxon>Arthropoda</taxon>
        <taxon>Hexapoda</taxon>
        <taxon>Insecta</taxon>
        <taxon>Pterygota</taxon>
        <taxon>Neoptera</taxon>
        <taxon>Endopterygota</taxon>
        <taxon>Hymenoptera</taxon>
        <taxon>Apocrita</taxon>
        <taxon>Aculeata</taxon>
        <taxon>Formicoidea</taxon>
        <taxon>Formicidae</taxon>
        <taxon>Ponerinae</taxon>
        <taxon>Ponerini</taxon>
        <taxon>Dinoponera</taxon>
    </lineage>
</organism>
<evidence type="ECO:0000256" key="12">
    <source>
        <dbReference type="ARBA" id="ARBA00022786"/>
    </source>
</evidence>
<feature type="domain" description="RING-type" evidence="19">
    <location>
        <begin position="75"/>
        <end position="122"/>
    </location>
</feature>
<feature type="compositionally biased region" description="Acidic residues" evidence="18">
    <location>
        <begin position="17"/>
        <end position="28"/>
    </location>
</feature>
<evidence type="ECO:0000256" key="8">
    <source>
        <dbReference type="ARBA" id="ARBA00022679"/>
    </source>
</evidence>
<protein>
    <recommendedName>
        <fullName evidence="5">RING-type E3 ubiquitin transferase</fullName>
        <ecNumber evidence="5">2.3.2.27</ecNumber>
    </recommendedName>
</protein>
<dbReference type="PANTHER" id="PTHR16047">
    <property type="entry name" value="RFWD3 PROTEIN"/>
    <property type="match status" value="1"/>
</dbReference>
<keyword evidence="15" id="KW-0539">Nucleus</keyword>
<feature type="region of interest" description="Disordered" evidence="18">
    <location>
        <begin position="1"/>
        <end position="44"/>
    </location>
</feature>
<keyword evidence="20" id="KW-1185">Reference proteome</keyword>
<evidence type="ECO:0000256" key="7">
    <source>
        <dbReference type="ARBA" id="ARBA00022574"/>
    </source>
</evidence>
<keyword evidence="11 16" id="KW-0479">Metal-binding</keyword>
<dbReference type="InterPro" id="IPR015943">
    <property type="entry name" value="WD40/YVTN_repeat-like_dom_sf"/>
</dbReference>
<dbReference type="InterPro" id="IPR001841">
    <property type="entry name" value="Znf_RING"/>
</dbReference>
<keyword evidence="6" id="KW-0963">Cytoplasm</keyword>
<dbReference type="Gene3D" id="2.130.10.10">
    <property type="entry name" value="YVTN repeat-like/Quinoprotein amine dehydrogenase"/>
    <property type="match status" value="1"/>
</dbReference>
<dbReference type="Proteomes" id="UP000515204">
    <property type="component" value="Unplaced"/>
</dbReference>
<evidence type="ECO:0000256" key="11">
    <source>
        <dbReference type="ARBA" id="ARBA00022771"/>
    </source>
</evidence>
<keyword evidence="13" id="KW-0862">Zinc</keyword>
<evidence type="ECO:0000256" key="16">
    <source>
        <dbReference type="PROSITE-ProRule" id="PRU00175"/>
    </source>
</evidence>
<evidence type="ECO:0000256" key="4">
    <source>
        <dbReference type="ARBA" id="ARBA00004906"/>
    </source>
</evidence>
<evidence type="ECO:0000313" key="20">
    <source>
        <dbReference type="Proteomes" id="UP000515204"/>
    </source>
</evidence>
<evidence type="ECO:0000256" key="13">
    <source>
        <dbReference type="ARBA" id="ARBA00022833"/>
    </source>
</evidence>
<dbReference type="CTD" id="55159"/>
<dbReference type="SUPFAM" id="SSF50978">
    <property type="entry name" value="WD40 repeat-like"/>
    <property type="match status" value="1"/>
</dbReference>
<dbReference type="GO" id="GO:0016605">
    <property type="term" value="C:PML body"/>
    <property type="evidence" value="ECO:0007669"/>
    <property type="project" value="UniProtKB-SubCell"/>
</dbReference>
<evidence type="ECO:0000256" key="17">
    <source>
        <dbReference type="SAM" id="Coils"/>
    </source>
</evidence>
<evidence type="ECO:0000256" key="2">
    <source>
        <dbReference type="ARBA" id="ARBA00004322"/>
    </source>
</evidence>
<dbReference type="Gene3D" id="3.30.40.10">
    <property type="entry name" value="Zinc/RING finger domain, C3HC4 (zinc finger)"/>
    <property type="match status" value="1"/>
</dbReference>
<dbReference type="PANTHER" id="PTHR16047:SF7">
    <property type="entry name" value="E3 UBIQUITIN-PROTEIN LIGASE RFWD3"/>
    <property type="match status" value="1"/>
</dbReference>
<dbReference type="Pfam" id="PF13639">
    <property type="entry name" value="zf-RING_2"/>
    <property type="match status" value="1"/>
</dbReference>